<accession>A0A8T1T9C4</accession>
<gene>
    <name evidence="1" type="ORF">G0U57_009695</name>
</gene>
<reference evidence="1 2" key="1">
    <citation type="journal article" date="2020" name="G3 (Bethesda)">
        <title>Draft Genome of the Common Snapping Turtle, Chelydra serpentina, a Model for Phenotypic Plasticity in Reptiles.</title>
        <authorList>
            <person name="Das D."/>
            <person name="Singh S.K."/>
            <person name="Bierstedt J."/>
            <person name="Erickson A."/>
            <person name="Galli G.L.J."/>
            <person name="Crossley D.A. 2nd"/>
            <person name="Rhen T."/>
        </authorList>
    </citation>
    <scope>NUCLEOTIDE SEQUENCE [LARGE SCALE GENOMIC DNA]</scope>
    <source>
        <strain evidence="1">KW</strain>
    </source>
</reference>
<protein>
    <submittedName>
        <fullName evidence="1">Uncharacterized protein</fullName>
    </submittedName>
</protein>
<evidence type="ECO:0000313" key="2">
    <source>
        <dbReference type="Proteomes" id="UP000765507"/>
    </source>
</evidence>
<evidence type="ECO:0000313" key="1">
    <source>
        <dbReference type="EMBL" id="KAG6937500.1"/>
    </source>
</evidence>
<dbReference type="AlphaFoldDB" id="A0A8T1T9C4"/>
<name>A0A8T1T9C4_CHESE</name>
<organism evidence="1 2">
    <name type="scientific">Chelydra serpentina</name>
    <name type="common">Snapping turtle</name>
    <name type="synonym">Testudo serpentina</name>
    <dbReference type="NCBI Taxonomy" id="8475"/>
    <lineage>
        <taxon>Eukaryota</taxon>
        <taxon>Metazoa</taxon>
        <taxon>Chordata</taxon>
        <taxon>Craniata</taxon>
        <taxon>Vertebrata</taxon>
        <taxon>Euteleostomi</taxon>
        <taxon>Archelosauria</taxon>
        <taxon>Testudinata</taxon>
        <taxon>Testudines</taxon>
        <taxon>Cryptodira</taxon>
        <taxon>Durocryptodira</taxon>
        <taxon>Americhelydia</taxon>
        <taxon>Chelydroidea</taxon>
        <taxon>Chelydridae</taxon>
        <taxon>Chelydra</taxon>
    </lineage>
</organism>
<dbReference type="EMBL" id="JAHGAV010000024">
    <property type="protein sequence ID" value="KAG6937500.1"/>
    <property type="molecule type" value="Genomic_DNA"/>
</dbReference>
<sequence length="52" mass="6107">MKDVKDKNILPSEMKILAEELNKLKAEFLEDLRQGNHQKNQFCLPSNEFVTM</sequence>
<dbReference type="OrthoDB" id="9972657at2759"/>
<dbReference type="Proteomes" id="UP000765507">
    <property type="component" value="Unassembled WGS sequence"/>
</dbReference>
<proteinExistence type="predicted"/>
<keyword evidence="2" id="KW-1185">Reference proteome</keyword>
<comment type="caution">
    <text evidence="1">The sequence shown here is derived from an EMBL/GenBank/DDBJ whole genome shotgun (WGS) entry which is preliminary data.</text>
</comment>